<evidence type="ECO:0000256" key="3">
    <source>
        <dbReference type="PROSITE-ProRule" id="PRU10038"/>
    </source>
</evidence>
<dbReference type="OrthoDB" id="5354320at2759"/>
<accession>A0A8H8S0T6</accession>
<evidence type="ECO:0000313" key="6">
    <source>
        <dbReference type="Proteomes" id="UP000462212"/>
    </source>
</evidence>
<reference evidence="5 6" key="1">
    <citation type="submission" date="2018-05" db="EMBL/GenBank/DDBJ databases">
        <title>Genome sequencing and assembly of the regulated plant pathogen Lachnellula willkommii and related sister species for the development of diagnostic species identification markers.</title>
        <authorList>
            <person name="Giroux E."/>
            <person name="Bilodeau G."/>
        </authorList>
    </citation>
    <scope>NUCLEOTIDE SEQUENCE [LARGE SCALE GENOMIC DNA]</scope>
    <source>
        <strain evidence="5 6">CBS 197.66</strain>
    </source>
</reference>
<comment type="similarity">
    <text evidence="1">Belongs to the 'GDXG' lipolytic enzyme family.</text>
</comment>
<dbReference type="PANTHER" id="PTHR48081:SF25">
    <property type="entry name" value="PUTATIVE (AFU_ORTHOLOGUE AFUA_3G11560)-RELATED"/>
    <property type="match status" value="1"/>
</dbReference>
<keyword evidence="6" id="KW-1185">Reference proteome</keyword>
<evidence type="ECO:0000256" key="1">
    <source>
        <dbReference type="ARBA" id="ARBA00010515"/>
    </source>
</evidence>
<dbReference type="Pfam" id="PF07859">
    <property type="entry name" value="Abhydrolase_3"/>
    <property type="match status" value="1"/>
</dbReference>
<dbReference type="InterPro" id="IPR013094">
    <property type="entry name" value="AB_hydrolase_3"/>
</dbReference>
<evidence type="ECO:0000259" key="4">
    <source>
        <dbReference type="Pfam" id="PF07859"/>
    </source>
</evidence>
<dbReference type="EMBL" id="QGMJ01000037">
    <property type="protein sequence ID" value="TVY44496.1"/>
    <property type="molecule type" value="Genomic_DNA"/>
</dbReference>
<dbReference type="AlphaFoldDB" id="A0A8H8S0T6"/>
<gene>
    <name evidence="5" type="primary">est_0</name>
    <name evidence="5" type="ORF">LSUB1_G000611</name>
</gene>
<dbReference type="InterPro" id="IPR033140">
    <property type="entry name" value="Lipase_GDXG_put_SER_AS"/>
</dbReference>
<sequence length="476" mass="52950">MDPKQVALLKALIPKVPVMGKTALSHTFGFSEQSKYWDLRSALVIGVIRSFMIDSPPQSIGKLQKFSLRDPGIKGRIWVSKVTMPRPEEDDIRQALFQAIEALKEPGEAAGGYKEPELMPVEAEWTGYRAGATEKSAELKIPEEQKYTEMMKEVASPTTVLYFHGGAFFLMDPSSHRPTCKRLAKLTKGRVFSIRYRLAPQHPFPSALLDALVSYFTLLYPPPGSLHEAVKPEHIVFAGDSAGGNLCLVLLQTLLSFRRQGLTIRWDSEEREVPLPAGVAVCSPWADVTHSSPSCENNAAFDYLPPPSTNALIPKDTIWPVEPTRSSLYADDALLLHPLVSPLAAKSWQGSCPLYIETGRELLTDEDKHVAAKAAEQKVTVVFEEYEAMPHCFAMVLDGLPGGRVFFESWASFISDVTHGKSVETSGKRILAKSLKEEKVDVVRLRESSDEAVVERMRERVQMMSEKAGRSRSCRY</sequence>
<protein>
    <submittedName>
        <fullName evidence="5">Esterase</fullName>
    </submittedName>
</protein>
<comment type="caution">
    <text evidence="5">The sequence shown here is derived from an EMBL/GenBank/DDBJ whole genome shotgun (WGS) entry which is preliminary data.</text>
</comment>
<evidence type="ECO:0000313" key="5">
    <source>
        <dbReference type="EMBL" id="TVY44496.1"/>
    </source>
</evidence>
<dbReference type="SUPFAM" id="SSF53474">
    <property type="entry name" value="alpha/beta-Hydrolases"/>
    <property type="match status" value="1"/>
</dbReference>
<dbReference type="InterPro" id="IPR002168">
    <property type="entry name" value="Lipase_GDXG_HIS_AS"/>
</dbReference>
<dbReference type="Proteomes" id="UP000462212">
    <property type="component" value="Unassembled WGS sequence"/>
</dbReference>
<dbReference type="Gene3D" id="3.40.50.1820">
    <property type="entry name" value="alpha/beta hydrolase"/>
    <property type="match status" value="1"/>
</dbReference>
<keyword evidence="2" id="KW-0378">Hydrolase</keyword>
<dbReference type="InterPro" id="IPR050300">
    <property type="entry name" value="GDXG_lipolytic_enzyme"/>
</dbReference>
<organism evidence="5 6">
    <name type="scientific">Lachnellula subtilissima</name>
    <dbReference type="NCBI Taxonomy" id="602034"/>
    <lineage>
        <taxon>Eukaryota</taxon>
        <taxon>Fungi</taxon>
        <taxon>Dikarya</taxon>
        <taxon>Ascomycota</taxon>
        <taxon>Pezizomycotina</taxon>
        <taxon>Leotiomycetes</taxon>
        <taxon>Helotiales</taxon>
        <taxon>Lachnaceae</taxon>
        <taxon>Lachnellula</taxon>
    </lineage>
</organism>
<dbReference type="InterPro" id="IPR029058">
    <property type="entry name" value="AB_hydrolase_fold"/>
</dbReference>
<dbReference type="PANTHER" id="PTHR48081">
    <property type="entry name" value="AB HYDROLASE SUPERFAMILY PROTEIN C4A8.06C"/>
    <property type="match status" value="1"/>
</dbReference>
<proteinExistence type="inferred from homology"/>
<evidence type="ECO:0000256" key="2">
    <source>
        <dbReference type="ARBA" id="ARBA00022801"/>
    </source>
</evidence>
<dbReference type="PROSITE" id="PS01173">
    <property type="entry name" value="LIPASE_GDXG_HIS"/>
    <property type="match status" value="1"/>
</dbReference>
<name>A0A8H8S0T6_9HELO</name>
<dbReference type="PROSITE" id="PS01174">
    <property type="entry name" value="LIPASE_GDXG_SER"/>
    <property type="match status" value="1"/>
</dbReference>
<feature type="active site" evidence="3">
    <location>
        <position position="241"/>
    </location>
</feature>
<feature type="domain" description="Alpha/beta hydrolase fold-3" evidence="4">
    <location>
        <begin position="160"/>
        <end position="394"/>
    </location>
</feature>
<dbReference type="GO" id="GO:0016787">
    <property type="term" value="F:hydrolase activity"/>
    <property type="evidence" value="ECO:0007669"/>
    <property type="project" value="UniProtKB-KW"/>
</dbReference>